<sequence length="182" mass="21465">MIISKNRKKLSTAITREKIKGKFFIVAREKDLIITKKRIENKFVTAEKEHIRIVAKKQWSKKFTLDKARRIFKHNNTFDENLQRITLKTKIYDELIDTSPTPSRPKSRPFRYFITALLKDGRTIGASSKTQFWGSILEAKEQAEKRFFEMLAFTIKDVYDADEGMKLTNEIKSIREGIKFNR</sequence>
<gene>
    <name evidence="1" type="ORF">S01H4_39301</name>
</gene>
<evidence type="ECO:0000313" key="1">
    <source>
        <dbReference type="EMBL" id="GAG98280.1"/>
    </source>
</evidence>
<dbReference type="EMBL" id="BART01021274">
    <property type="protein sequence ID" value="GAG98280.1"/>
    <property type="molecule type" value="Genomic_DNA"/>
</dbReference>
<dbReference type="AlphaFoldDB" id="X1BT79"/>
<name>X1BT79_9ZZZZ</name>
<reference evidence="1" key="1">
    <citation type="journal article" date="2014" name="Front. Microbiol.">
        <title>High frequency of phylogenetically diverse reductive dehalogenase-homologous genes in deep subseafloor sedimentary metagenomes.</title>
        <authorList>
            <person name="Kawai M."/>
            <person name="Futagami T."/>
            <person name="Toyoda A."/>
            <person name="Takaki Y."/>
            <person name="Nishi S."/>
            <person name="Hori S."/>
            <person name="Arai W."/>
            <person name="Tsubouchi T."/>
            <person name="Morono Y."/>
            <person name="Uchiyama I."/>
            <person name="Ito T."/>
            <person name="Fujiyama A."/>
            <person name="Inagaki F."/>
            <person name="Takami H."/>
        </authorList>
    </citation>
    <scope>NUCLEOTIDE SEQUENCE</scope>
    <source>
        <strain evidence="1">Expedition CK06-06</strain>
    </source>
</reference>
<proteinExistence type="predicted"/>
<comment type="caution">
    <text evidence="1">The sequence shown here is derived from an EMBL/GenBank/DDBJ whole genome shotgun (WGS) entry which is preliminary data.</text>
</comment>
<organism evidence="1">
    <name type="scientific">marine sediment metagenome</name>
    <dbReference type="NCBI Taxonomy" id="412755"/>
    <lineage>
        <taxon>unclassified sequences</taxon>
        <taxon>metagenomes</taxon>
        <taxon>ecological metagenomes</taxon>
    </lineage>
</organism>
<protein>
    <submittedName>
        <fullName evidence="1">Uncharacterized protein</fullName>
    </submittedName>
</protein>
<accession>X1BT79</accession>